<organism evidence="2 3">
    <name type="scientific">Campylobacter iguaniorum</name>
    <dbReference type="NCBI Taxonomy" id="1244531"/>
    <lineage>
        <taxon>Bacteria</taxon>
        <taxon>Pseudomonadati</taxon>
        <taxon>Campylobacterota</taxon>
        <taxon>Epsilonproteobacteria</taxon>
        <taxon>Campylobacterales</taxon>
        <taxon>Campylobacteraceae</taxon>
        <taxon>Campylobacter</taxon>
    </lineage>
</organism>
<dbReference type="InterPro" id="IPR050194">
    <property type="entry name" value="Glycosyltransferase_grp1"/>
</dbReference>
<dbReference type="HOGENOM" id="CLU_009583_0_0_7"/>
<evidence type="ECO:0000259" key="1">
    <source>
        <dbReference type="Pfam" id="PF00534"/>
    </source>
</evidence>
<dbReference type="EC" id="2.4.1.292" evidence="2"/>
<evidence type="ECO:0000313" key="3">
    <source>
        <dbReference type="Proteomes" id="UP000028486"/>
    </source>
</evidence>
<reference evidence="3" key="1">
    <citation type="journal article" date="2014" name="Genome Announc.">
        <title>Complete Genome Sequence of Campylobacter iguaniorum Strain 1485ET, Isolated from a Bearded Dragon (Pogona vitticeps).</title>
        <authorList>
            <person name="Gilbert M.J."/>
            <person name="Miller W.G."/>
            <person name="Yee E."/>
            <person name="Kik M."/>
            <person name="Wagenaar J.A."/>
            <person name="Duim B."/>
        </authorList>
    </citation>
    <scope>NUCLEOTIDE SEQUENCE [LARGE SCALE GENOMIC DNA]</scope>
    <source>
        <strain evidence="3">1485E</strain>
    </source>
</reference>
<name>A0A076FCU7_9BACT</name>
<keyword evidence="2" id="KW-0808">Transferase</keyword>
<dbReference type="Pfam" id="PF00534">
    <property type="entry name" value="Glycos_transf_1"/>
    <property type="match status" value="1"/>
</dbReference>
<gene>
    <name evidence="2" type="primary">pglH</name>
    <name evidence="2" type="ORF">CIG1485E_1394</name>
</gene>
<keyword evidence="2" id="KW-0328">Glycosyltransferase</keyword>
<feature type="domain" description="Glycosyl transferase family 1" evidence="1">
    <location>
        <begin position="166"/>
        <end position="319"/>
    </location>
</feature>
<dbReference type="KEGG" id="caj:CIG1485E_1394"/>
<dbReference type="InterPro" id="IPR001296">
    <property type="entry name" value="Glyco_trans_1"/>
</dbReference>
<dbReference type="EMBL" id="CP009043">
    <property type="protein sequence ID" value="AII15217.1"/>
    <property type="molecule type" value="Genomic_DNA"/>
</dbReference>
<dbReference type="PANTHER" id="PTHR45947">
    <property type="entry name" value="SULFOQUINOVOSYL TRANSFERASE SQD2"/>
    <property type="match status" value="1"/>
</dbReference>
<dbReference type="Proteomes" id="UP000028486">
    <property type="component" value="Chromosome"/>
</dbReference>
<dbReference type="AlphaFoldDB" id="A0A076FCU7"/>
<dbReference type="GO" id="GO:0016757">
    <property type="term" value="F:glycosyltransferase activity"/>
    <property type="evidence" value="ECO:0007669"/>
    <property type="project" value="UniProtKB-KW"/>
</dbReference>
<dbReference type="Gene3D" id="3.40.50.2000">
    <property type="entry name" value="Glycogen Phosphorylase B"/>
    <property type="match status" value="2"/>
</dbReference>
<accession>A0A076FCU7</accession>
<evidence type="ECO:0000313" key="2">
    <source>
        <dbReference type="EMBL" id="AII15217.1"/>
    </source>
</evidence>
<dbReference type="PANTHER" id="PTHR45947:SF3">
    <property type="entry name" value="SULFOQUINOVOSYL TRANSFERASE SQD2"/>
    <property type="match status" value="1"/>
</dbReference>
<sequence>MFFISAIRNGGSERVLEALCNEFIKCGESCEIVYFEEDLGLYKFDCKKTHLNIYEKSGIWTKFSKFIKIRKYIKSQKPDVIISFMDQTNINLIISTAFMKVNLIVTEHVSHDLLKSKFWRFIRDFSYKFADGLSVLSAVDFEYYKFVKNKALMYNPVFKSGSLNLPKQNVILSVGRLENVKGYDIYLQALSLVDRGLLKGWEVWIAGSGSLENELKQMAINLELEVKFLGHVNDVSVLYEKAKILALSSKSEGFGNVLVEAIFYDVLRVATPTNGANELIKNGFDGLISSDFSPKSFACELEKVLKDENLRENLTKNANLKRDEFDIKNIIQKWYKFIKECEK</sequence>
<dbReference type="eggNOG" id="COG0438">
    <property type="taxonomic scope" value="Bacteria"/>
</dbReference>
<dbReference type="SUPFAM" id="SSF53756">
    <property type="entry name" value="UDP-Glycosyltransferase/glycogen phosphorylase"/>
    <property type="match status" value="1"/>
</dbReference>
<keyword evidence="3" id="KW-1185">Reference proteome</keyword>
<proteinExistence type="predicted"/>
<protein>
    <submittedName>
        <fullName evidence="2">GalNAc-alpha-(1,4)-GalNAc-alpha-(1, 3)-diNAcBac-PP-undecaprenol alpha-1,4-N-acetyl-D-galactosaminyltransferase</fullName>
        <ecNumber evidence="2">2.4.1.292</ecNumber>
    </submittedName>
</protein>
<dbReference type="STRING" id="1244531.CIG2463D_1585"/>